<protein>
    <submittedName>
        <fullName evidence="2">Uncharacterized protein</fullName>
    </submittedName>
</protein>
<keyword evidence="3" id="KW-1185">Reference proteome</keyword>
<reference evidence="2 3" key="1">
    <citation type="submission" date="2024-01" db="EMBL/GenBank/DDBJ databases">
        <title>Uliginosibacterium soil sp. nov.</title>
        <authorList>
            <person name="Lv Y."/>
        </authorList>
    </citation>
    <scope>NUCLEOTIDE SEQUENCE [LARGE SCALE GENOMIC DNA]</scope>
    <source>
        <strain evidence="2 3">H3</strain>
    </source>
</reference>
<feature type="compositionally biased region" description="Polar residues" evidence="1">
    <location>
        <begin position="71"/>
        <end position="81"/>
    </location>
</feature>
<comment type="caution">
    <text evidence="2">The sequence shown here is derived from an EMBL/GenBank/DDBJ whole genome shotgun (WGS) entry which is preliminary data.</text>
</comment>
<name>A0ABU6K5V9_9RHOO</name>
<dbReference type="EMBL" id="JAYXHS010000002">
    <property type="protein sequence ID" value="MEC5386615.1"/>
    <property type="molecule type" value="Genomic_DNA"/>
</dbReference>
<accession>A0ABU6K5V9</accession>
<feature type="region of interest" description="Disordered" evidence="1">
    <location>
        <begin position="71"/>
        <end position="99"/>
    </location>
</feature>
<dbReference type="Proteomes" id="UP001331561">
    <property type="component" value="Unassembled WGS sequence"/>
</dbReference>
<dbReference type="RefSeq" id="WP_327599574.1">
    <property type="nucleotide sequence ID" value="NZ_JAYXHS010000002.1"/>
</dbReference>
<proteinExistence type="predicted"/>
<sequence length="99" mass="11176">MDSVVAQLVARLNMFLTQELDFQVDMQRFGDEPEYAAQVLGLVDEIGNYEFSTLAAQIRQRQLAIFIPQNVSTPAPTTDDNTPMRRASDNLVPPHLVKR</sequence>
<evidence type="ECO:0000256" key="1">
    <source>
        <dbReference type="SAM" id="MobiDB-lite"/>
    </source>
</evidence>
<evidence type="ECO:0000313" key="2">
    <source>
        <dbReference type="EMBL" id="MEC5386615.1"/>
    </source>
</evidence>
<evidence type="ECO:0000313" key="3">
    <source>
        <dbReference type="Proteomes" id="UP001331561"/>
    </source>
</evidence>
<gene>
    <name evidence="2" type="ORF">VVD49_12840</name>
</gene>
<organism evidence="2 3">
    <name type="scientific">Uliginosibacterium silvisoli</name>
    <dbReference type="NCBI Taxonomy" id="3114758"/>
    <lineage>
        <taxon>Bacteria</taxon>
        <taxon>Pseudomonadati</taxon>
        <taxon>Pseudomonadota</taxon>
        <taxon>Betaproteobacteria</taxon>
        <taxon>Rhodocyclales</taxon>
        <taxon>Zoogloeaceae</taxon>
        <taxon>Uliginosibacterium</taxon>
    </lineage>
</organism>